<dbReference type="PANTHER" id="PTHR43459:SF1">
    <property type="entry name" value="EG:BACN32G11.4 PROTEIN"/>
    <property type="match status" value="1"/>
</dbReference>
<dbReference type="Gene3D" id="3.90.226.10">
    <property type="entry name" value="2-enoyl-CoA Hydratase, Chain A, domain 1"/>
    <property type="match status" value="1"/>
</dbReference>
<evidence type="ECO:0000256" key="1">
    <source>
        <dbReference type="ARBA" id="ARBA00005254"/>
    </source>
</evidence>
<dbReference type="CDD" id="cd06558">
    <property type="entry name" value="crotonase-like"/>
    <property type="match status" value="1"/>
</dbReference>
<comment type="similarity">
    <text evidence="1 2">Belongs to the enoyl-CoA hydratase/isomerase family.</text>
</comment>
<comment type="caution">
    <text evidence="3">The sequence shown here is derived from an EMBL/GenBank/DDBJ whole genome shotgun (WGS) entry which is preliminary data.</text>
</comment>
<dbReference type="PANTHER" id="PTHR43459">
    <property type="entry name" value="ENOYL-COA HYDRATASE"/>
    <property type="match status" value="1"/>
</dbReference>
<evidence type="ECO:0000313" key="4">
    <source>
        <dbReference type="Proteomes" id="UP001413721"/>
    </source>
</evidence>
<dbReference type="SUPFAM" id="SSF52096">
    <property type="entry name" value="ClpP/crotonase"/>
    <property type="match status" value="1"/>
</dbReference>
<organism evidence="3 4">
    <name type="scientific">Tistrella arctica</name>
    <dbReference type="NCBI Taxonomy" id="3133430"/>
    <lineage>
        <taxon>Bacteria</taxon>
        <taxon>Pseudomonadati</taxon>
        <taxon>Pseudomonadota</taxon>
        <taxon>Alphaproteobacteria</taxon>
        <taxon>Geminicoccales</taxon>
        <taxon>Geminicoccaceae</taxon>
        <taxon>Tistrella</taxon>
    </lineage>
</organism>
<protein>
    <submittedName>
        <fullName evidence="3">Enoyl-CoA hydratase-related protein</fullName>
    </submittedName>
</protein>
<reference evidence="3 4" key="1">
    <citation type="submission" date="2024-03" db="EMBL/GenBank/DDBJ databases">
        <title>High-quality draft genome sequencing of Tistrella sp. BH-R2-4.</title>
        <authorList>
            <person name="Dong C."/>
        </authorList>
    </citation>
    <scope>NUCLEOTIDE SEQUENCE [LARGE SCALE GENOMIC DNA]</scope>
    <source>
        <strain evidence="3 4">BH-R2-4</strain>
    </source>
</reference>
<dbReference type="Gene3D" id="1.10.12.10">
    <property type="entry name" value="Lyase 2-enoyl-coa Hydratase, Chain A, domain 2"/>
    <property type="match status" value="1"/>
</dbReference>
<dbReference type="InterPro" id="IPR014748">
    <property type="entry name" value="Enoyl-CoA_hydra_C"/>
</dbReference>
<dbReference type="Proteomes" id="UP001413721">
    <property type="component" value="Unassembled WGS sequence"/>
</dbReference>
<evidence type="ECO:0000256" key="2">
    <source>
        <dbReference type="RuleBase" id="RU003707"/>
    </source>
</evidence>
<dbReference type="Pfam" id="PF00378">
    <property type="entry name" value="ECH_1"/>
    <property type="match status" value="1"/>
</dbReference>
<name>A0ABU9YLD1_9PROT</name>
<gene>
    <name evidence="3" type="ORF">WG926_14905</name>
</gene>
<dbReference type="InterPro" id="IPR018376">
    <property type="entry name" value="Enoyl-CoA_hyd/isom_CS"/>
</dbReference>
<keyword evidence="4" id="KW-1185">Reference proteome</keyword>
<dbReference type="PROSITE" id="PS00166">
    <property type="entry name" value="ENOYL_COA_HYDRATASE"/>
    <property type="match status" value="1"/>
</dbReference>
<accession>A0ABU9YLD1</accession>
<dbReference type="InterPro" id="IPR001753">
    <property type="entry name" value="Enoyl-CoA_hydra/iso"/>
</dbReference>
<dbReference type="EMBL" id="JBBKTW010000005">
    <property type="protein sequence ID" value="MEN2989603.1"/>
    <property type="molecule type" value="Genomic_DNA"/>
</dbReference>
<sequence length="271" mass="28212">MSPITEAPGLSSSLDDGVLRITFDRPGARNAISREMTVPLTRILAAARADDRVRCIVFGGAGGVFSAGGDVAGFRRALAEPVAERQAGFRARLDDAAAMVEALLQVDRPVVAALRGPVAGAGLAFVLAADLVVADETARLIFAHRAIGLTPDGGVTWLLPRVVGWRVARRLALTAATVAAPEALALGLVDRIVPGAAFDDEVAAAAAGFARAPRDAIARTRRLLDAAMDATLSAQLARERDAIADSVATADFEEGVSAFLEKRPARFPSAR</sequence>
<dbReference type="RefSeq" id="WP_345937651.1">
    <property type="nucleotide sequence ID" value="NZ_JBBKTW010000005.1"/>
</dbReference>
<evidence type="ECO:0000313" key="3">
    <source>
        <dbReference type="EMBL" id="MEN2989603.1"/>
    </source>
</evidence>
<dbReference type="InterPro" id="IPR029045">
    <property type="entry name" value="ClpP/crotonase-like_dom_sf"/>
</dbReference>
<proteinExistence type="inferred from homology"/>